<evidence type="ECO:0000313" key="6">
    <source>
        <dbReference type="EMBL" id="MDF3290476.1"/>
    </source>
</evidence>
<gene>
    <name evidence="6" type="ORF">P3G67_14715</name>
</gene>
<keyword evidence="3 4" id="KW-0067">ATP-binding</keyword>
<evidence type="ECO:0000256" key="2">
    <source>
        <dbReference type="ARBA" id="ARBA00022741"/>
    </source>
</evidence>
<comment type="caution">
    <text evidence="6">The sequence shown here is derived from an EMBL/GenBank/DDBJ whole genome shotgun (WGS) entry which is preliminary data.</text>
</comment>
<evidence type="ECO:0000259" key="5">
    <source>
        <dbReference type="PROSITE" id="PS50975"/>
    </source>
</evidence>
<dbReference type="PANTHER" id="PTHR43585">
    <property type="entry name" value="FUMIPYRROLE BIOSYNTHESIS PROTEIN C"/>
    <property type="match status" value="1"/>
</dbReference>
<dbReference type="EMBL" id="JARJBC010000008">
    <property type="protein sequence ID" value="MDF3290476.1"/>
    <property type="molecule type" value="Genomic_DNA"/>
</dbReference>
<dbReference type="RefSeq" id="WP_276093891.1">
    <property type="nucleotide sequence ID" value="NZ_JARJBC010000008.1"/>
</dbReference>
<dbReference type="SMART" id="SM01209">
    <property type="entry name" value="GARS_A"/>
    <property type="match status" value="1"/>
</dbReference>
<dbReference type="Pfam" id="PF18603">
    <property type="entry name" value="LAL_C2"/>
    <property type="match status" value="1"/>
</dbReference>
<name>A0ABT5ZKW0_9ACTN</name>
<feature type="domain" description="ATP-grasp" evidence="5">
    <location>
        <begin position="810"/>
        <end position="997"/>
    </location>
</feature>
<organism evidence="6 7">
    <name type="scientific">Streptomyces silvisoli</name>
    <dbReference type="NCBI Taxonomy" id="3034235"/>
    <lineage>
        <taxon>Bacteria</taxon>
        <taxon>Bacillati</taxon>
        <taxon>Actinomycetota</taxon>
        <taxon>Actinomycetes</taxon>
        <taxon>Kitasatosporales</taxon>
        <taxon>Streptomycetaceae</taxon>
        <taxon>Streptomyces</taxon>
    </lineage>
</organism>
<accession>A0ABT5ZKW0</accession>
<keyword evidence="1" id="KW-0436">Ligase</keyword>
<dbReference type="PANTHER" id="PTHR43585:SF2">
    <property type="entry name" value="ATP-GRASP ENZYME FSQD"/>
    <property type="match status" value="1"/>
</dbReference>
<dbReference type="Gene3D" id="3.30.470.20">
    <property type="entry name" value="ATP-grasp fold, B domain"/>
    <property type="match status" value="2"/>
</dbReference>
<proteinExistence type="predicted"/>
<dbReference type="Proteomes" id="UP001216579">
    <property type="component" value="Unassembled WGS sequence"/>
</dbReference>
<dbReference type="Gene3D" id="3.30.1490.20">
    <property type="entry name" value="ATP-grasp fold, A domain"/>
    <property type="match status" value="1"/>
</dbReference>
<keyword evidence="7" id="KW-1185">Reference proteome</keyword>
<evidence type="ECO:0000313" key="7">
    <source>
        <dbReference type="Proteomes" id="UP001216579"/>
    </source>
</evidence>
<dbReference type="InterPro" id="IPR052032">
    <property type="entry name" value="ATP-dep_AA_Ligase"/>
</dbReference>
<evidence type="ECO:0000256" key="3">
    <source>
        <dbReference type="ARBA" id="ARBA00022840"/>
    </source>
</evidence>
<reference evidence="6 7" key="1">
    <citation type="submission" date="2023-03" db="EMBL/GenBank/DDBJ databases">
        <title>Draft genome sequence of Streptomyces sp. RB6PN23 isolated from peat swamp forest in Thailand.</title>
        <authorList>
            <person name="Klaysubun C."/>
            <person name="Duangmal K."/>
        </authorList>
    </citation>
    <scope>NUCLEOTIDE SEQUENCE [LARGE SCALE GENOMIC DNA]</scope>
    <source>
        <strain evidence="6 7">RB6PN23</strain>
    </source>
</reference>
<sequence>MHIVMLEVALSRGFDYLDDLVEAGVEVSLVVKSLAAYAGSPGFERHRRAARVIEVPETEGVADLADQIRDRLGPTPPDGVFCVTERCVPAAAQLARDLGLPGEAVETVALLRDKAAVRDRLTRAGLGTLRWRRAEGIADGLDAAAAIGYPVVVKPLSGYASIGVTVAWTPQEAERALAAALQAPGGARALVEEYAVGRHVSAELLVRDGRPILLGFAERLPTRPGTTAELGGHFPASFEGRGAARRFALDVVSALGVRDSPLHIEMLITPTGPELIEVNGRIAGHVVTRQMELALGRSLSLDLAALAAWRPVAEATEPVAAVALRHVWCEHGGRVRSVTLPDQLPAGVRDCKVSVRPGDVVRPMRHNYDRIGHVLAEAPTVAEAAELAERTARRIRVTLDEPTTGVPEADTGRHVLALLAPDGVAPDRVLAAIGAATGRVSVLWCGDPAAAQAVRSPWAERYTGTWYDAPDRALAEPVDAVVSFAQSAARRPTSGEGRTAVALVARGHIHHLGVIEDLGFDSEGHRTLRYPCPPPTAELLDQATDAIQRADVPEGLVRCEFPDDGGPVAVLPGLDETSRALLDALHPRDVIATATAAALGDPVRWMPPRPGTALLRELAGPQGAFRVVQATAEAELYDDPQVSYVRVPLPLGTVRQGGGRPVRLAYVVRGEDAADCRAASARIEAQLVFRHVTLEREHVVLIDRTGGAAWTQDNGDPVLDPERFRVSVLSGHPQAGGCAAPVDHLQRLDVWDTDAVDRTVRTLHAIHPVHRIACGSERLLEWAANLRGSLGLPGDTVGYARSFRDKADMKRIARSAGIRHADGRVLHEPADARELLARHGAVVVKPRDLSGSQGVVFCRDRTELDHWLRTRFAPGRYLAEALVSGPMCHIDAVVYGSFVAWDVSRYARDTLAYTRGQPLSGQTCDDPRIRGQARELLDQVVSAWRVRAGVLHLEAFDEGDRLTFCEVAARPGGAGVIRAFWATRGIDLRHAKVLIDAGEDPRRLAVDPVAAHAGWTVHYSGGGWLEEYDDSAVADRALHRTVNVRVGGYAPASDFSGTGISTHVFADDSAAEVRRLVTAAERDIRIRLRQPAQG</sequence>
<keyword evidence="2 4" id="KW-0547">Nucleotide-binding</keyword>
<dbReference type="SUPFAM" id="SSF56059">
    <property type="entry name" value="Glutathione synthetase ATP-binding domain-like"/>
    <property type="match status" value="2"/>
</dbReference>
<evidence type="ECO:0000256" key="1">
    <source>
        <dbReference type="ARBA" id="ARBA00022598"/>
    </source>
</evidence>
<dbReference type="InterPro" id="IPR011761">
    <property type="entry name" value="ATP-grasp"/>
</dbReference>
<dbReference type="InterPro" id="IPR040570">
    <property type="entry name" value="LAL_C2"/>
</dbReference>
<dbReference type="Pfam" id="PF13535">
    <property type="entry name" value="ATP-grasp_4"/>
    <property type="match status" value="1"/>
</dbReference>
<dbReference type="PROSITE" id="PS50975">
    <property type="entry name" value="ATP_GRASP"/>
    <property type="match status" value="2"/>
</dbReference>
<dbReference type="Gene3D" id="3.40.50.20">
    <property type="match status" value="2"/>
</dbReference>
<evidence type="ECO:0000256" key="4">
    <source>
        <dbReference type="PROSITE-ProRule" id="PRU00409"/>
    </source>
</evidence>
<dbReference type="InterPro" id="IPR013815">
    <property type="entry name" value="ATP_grasp_subdomain_1"/>
</dbReference>
<feature type="domain" description="ATP-grasp" evidence="5">
    <location>
        <begin position="118"/>
        <end position="308"/>
    </location>
</feature>
<protein>
    <submittedName>
        <fullName evidence="6">ATP-grasp domain-containing protein</fullName>
    </submittedName>
</protein>